<dbReference type="CDD" id="cd04301">
    <property type="entry name" value="NAT_SF"/>
    <property type="match status" value="1"/>
</dbReference>
<dbReference type="EMBL" id="CP019717">
    <property type="protein sequence ID" value="QHZ50253.1"/>
    <property type="molecule type" value="Genomic_DNA"/>
</dbReference>
<organism evidence="2 4">
    <name type="scientific">Paenibacillus larvae subsp. larvae</name>
    <dbReference type="NCBI Taxonomy" id="147375"/>
    <lineage>
        <taxon>Bacteria</taxon>
        <taxon>Bacillati</taxon>
        <taxon>Bacillota</taxon>
        <taxon>Bacilli</taxon>
        <taxon>Bacillales</taxon>
        <taxon>Paenibacillaceae</taxon>
        <taxon>Paenibacillus</taxon>
    </lineage>
</organism>
<dbReference type="EMBL" id="CP019655">
    <property type="protein sequence ID" value="AVF25266.1"/>
    <property type="molecule type" value="Genomic_DNA"/>
</dbReference>
<dbReference type="Proteomes" id="UP000464330">
    <property type="component" value="Chromosome"/>
</dbReference>
<accession>A0A8B6WYF7</accession>
<sequence length="165" mass="18845">MIIREATTDDALELTELIKQVERESDFMLFGAEERILSPEQQMKKIEAVKQDENSIILVADINGKLVGYLIANGGFAKKNKHSTYLVIGILEEFTGKGIGKDLFNELETWASLNSIHRLELTVMKHNERAVSLYKKMGFEIEGVKRNSLLVNNIYVDEYYMSKLL</sequence>
<dbReference type="RefSeq" id="WP_077996958.1">
    <property type="nucleotide sequence ID" value="NZ_CP019655.1"/>
</dbReference>
<dbReference type="Proteomes" id="UP000239833">
    <property type="component" value="Chromosome"/>
</dbReference>
<dbReference type="PANTHER" id="PTHR43415:SF3">
    <property type="entry name" value="GNAT-FAMILY ACETYLTRANSFERASE"/>
    <property type="match status" value="1"/>
</dbReference>
<dbReference type="PANTHER" id="PTHR43415">
    <property type="entry name" value="SPERMIDINE N(1)-ACETYLTRANSFERASE"/>
    <property type="match status" value="1"/>
</dbReference>
<evidence type="ECO:0000259" key="1">
    <source>
        <dbReference type="PROSITE" id="PS51186"/>
    </source>
</evidence>
<accession>A0A2L1TX62</accession>
<dbReference type="SUPFAM" id="SSF55729">
    <property type="entry name" value="Acyl-CoA N-acyltransferases (Nat)"/>
    <property type="match status" value="1"/>
</dbReference>
<dbReference type="GO" id="GO:0016747">
    <property type="term" value="F:acyltransferase activity, transferring groups other than amino-acyl groups"/>
    <property type="evidence" value="ECO:0007669"/>
    <property type="project" value="InterPro"/>
</dbReference>
<dbReference type="InterPro" id="IPR016181">
    <property type="entry name" value="Acyl_CoA_acyltransferase"/>
</dbReference>
<evidence type="ECO:0000313" key="4">
    <source>
        <dbReference type="Proteomes" id="UP000239833"/>
    </source>
</evidence>
<dbReference type="AlphaFoldDB" id="A0A2L1TX62"/>
<dbReference type="Pfam" id="PF00583">
    <property type="entry name" value="Acetyltransf_1"/>
    <property type="match status" value="1"/>
</dbReference>
<dbReference type="GeneID" id="64217869"/>
<dbReference type="PROSITE" id="PS51186">
    <property type="entry name" value="GNAT"/>
    <property type="match status" value="1"/>
</dbReference>
<evidence type="ECO:0000313" key="3">
    <source>
        <dbReference type="EMBL" id="QHZ50253.1"/>
    </source>
</evidence>
<evidence type="ECO:0000313" key="2">
    <source>
        <dbReference type="EMBL" id="AVF25266.1"/>
    </source>
</evidence>
<feature type="domain" description="N-acetyltransferase" evidence="1">
    <location>
        <begin position="1"/>
        <end position="165"/>
    </location>
</feature>
<keyword evidence="2" id="KW-0808">Transferase</keyword>
<proteinExistence type="predicted"/>
<accession>A0A6C0QNJ3</accession>
<dbReference type="InterPro" id="IPR000182">
    <property type="entry name" value="GNAT_dom"/>
</dbReference>
<reference evidence="4" key="1">
    <citation type="submission" date="2017-02" db="EMBL/GenBank/DDBJ databases">
        <title>Delineation of Paenibacillus larvae strains originating from foulbrood outbreaks.</title>
        <authorList>
            <person name="Beims H."/>
            <person name="Bunk B."/>
            <person name="Sproeer C."/>
            <person name="Mohr K.I."/>
            <person name="Pradella S."/>
            <person name="Guenther G."/>
            <person name="Rohde M."/>
            <person name="von der Ohe W."/>
            <person name="Steinert M."/>
        </authorList>
    </citation>
    <scope>NUCLEOTIDE SEQUENCE [LARGE SCALE GENOMIC DNA]</scope>
    <source>
        <strain evidence="4">Eric_III</strain>
    </source>
</reference>
<name>A0A2L1TX62_9BACL</name>
<protein>
    <submittedName>
        <fullName evidence="2">Putative ribosomal-protein-alanine acetyltransferase RimI</fullName>
    </submittedName>
</protein>
<dbReference type="Gene3D" id="3.40.630.30">
    <property type="match status" value="1"/>
</dbReference>
<reference evidence="2 5" key="2">
    <citation type="journal article" date="2020" name="Int. J. Med. Microbiol.">
        <title>Discovery of Paenibacillus larvae ERIC V: Phenotypic and genomic comparison to genotypes ERIC I-IV reveal different inventories of virulence factors which correlate with epidemiological prevalences of American Foulbrood.</title>
        <authorList>
            <person name="Beims H."/>
            <person name="Bunk B."/>
            <person name="Erler S."/>
            <person name="Mohr K.I."/>
            <person name="Sproer C."/>
            <person name="Pradella S."/>
            <person name="Gunther G."/>
            <person name="Rohde M."/>
            <person name="von der Ohe W."/>
            <person name="Steinert M."/>
        </authorList>
    </citation>
    <scope>NUCLEOTIDE SEQUENCE</scope>
    <source>
        <strain evidence="2">Eric_III</strain>
        <strain evidence="3">Eric_V</strain>
    </source>
</reference>
<gene>
    <name evidence="2" type="primary">rimI_2</name>
    <name evidence="2" type="ORF">ERICIII_01062</name>
    <name evidence="3" type="ORF">ERICV_01080</name>
</gene>
<evidence type="ECO:0000313" key="5">
    <source>
        <dbReference type="Proteomes" id="UP000464330"/>
    </source>
</evidence>